<dbReference type="EMBL" id="GGEC01065972">
    <property type="protein sequence ID" value="MBX46456.1"/>
    <property type="molecule type" value="Transcribed_RNA"/>
</dbReference>
<evidence type="ECO:0000256" key="1">
    <source>
        <dbReference type="SAM" id="MobiDB-lite"/>
    </source>
</evidence>
<protein>
    <submittedName>
        <fullName evidence="3">Uncharacterized protein</fullName>
    </submittedName>
</protein>
<dbReference type="AlphaFoldDB" id="A0A2P2NVB8"/>
<name>A0A2P2NVB8_RHIMU</name>
<proteinExistence type="predicted"/>
<accession>A0A2P2NVB8</accession>
<organism evidence="3">
    <name type="scientific">Rhizophora mucronata</name>
    <name type="common">Asiatic mangrove</name>
    <dbReference type="NCBI Taxonomy" id="61149"/>
    <lineage>
        <taxon>Eukaryota</taxon>
        <taxon>Viridiplantae</taxon>
        <taxon>Streptophyta</taxon>
        <taxon>Embryophyta</taxon>
        <taxon>Tracheophyta</taxon>
        <taxon>Spermatophyta</taxon>
        <taxon>Magnoliopsida</taxon>
        <taxon>eudicotyledons</taxon>
        <taxon>Gunneridae</taxon>
        <taxon>Pentapetalae</taxon>
        <taxon>rosids</taxon>
        <taxon>fabids</taxon>
        <taxon>Malpighiales</taxon>
        <taxon>Rhizophoraceae</taxon>
        <taxon>Rhizophora</taxon>
    </lineage>
</organism>
<evidence type="ECO:0000313" key="3">
    <source>
        <dbReference type="EMBL" id="MBX46456.1"/>
    </source>
</evidence>
<keyword evidence="2" id="KW-0732">Signal</keyword>
<feature type="signal peptide" evidence="2">
    <location>
        <begin position="1"/>
        <end position="15"/>
    </location>
</feature>
<sequence>MLFSLSLLTHLLTSSFNSSSKKTKHLSIGGLPRSPSHARFQDNPK</sequence>
<feature type="region of interest" description="Disordered" evidence="1">
    <location>
        <begin position="20"/>
        <end position="45"/>
    </location>
</feature>
<evidence type="ECO:0000256" key="2">
    <source>
        <dbReference type="SAM" id="SignalP"/>
    </source>
</evidence>
<feature type="chain" id="PRO_5015171286" evidence="2">
    <location>
        <begin position="16"/>
        <end position="45"/>
    </location>
</feature>
<reference evidence="3" key="1">
    <citation type="submission" date="2018-02" db="EMBL/GenBank/DDBJ databases">
        <title>Rhizophora mucronata_Transcriptome.</title>
        <authorList>
            <person name="Meera S.P."/>
            <person name="Sreeshan A."/>
            <person name="Augustine A."/>
        </authorList>
    </citation>
    <scope>NUCLEOTIDE SEQUENCE</scope>
    <source>
        <tissue evidence="3">Leaf</tissue>
    </source>
</reference>